<protein>
    <submittedName>
        <fullName evidence="2">Uncharacterized protein</fullName>
    </submittedName>
</protein>
<dbReference type="AlphaFoldDB" id="D1NVV1"/>
<reference evidence="2 3" key="1">
    <citation type="submission" date="2009-11" db="EMBL/GenBank/DDBJ databases">
        <authorList>
            <person name="Weinstock G."/>
            <person name="Sodergren E."/>
            <person name="Clifton S."/>
            <person name="Fulton L."/>
            <person name="Fulton B."/>
            <person name="Courtney L."/>
            <person name="Fronick C."/>
            <person name="Harrison M."/>
            <person name="Strong C."/>
            <person name="Farmer C."/>
            <person name="Delahaunty K."/>
            <person name="Markovic C."/>
            <person name="Hall O."/>
            <person name="Minx P."/>
            <person name="Tomlinson C."/>
            <person name="Mitreva M."/>
            <person name="Nelson J."/>
            <person name="Hou S."/>
            <person name="Wollam A."/>
            <person name="Pepin K.H."/>
            <person name="Johnson M."/>
            <person name="Bhonagiri V."/>
            <person name="Nash W.E."/>
            <person name="Warren W."/>
            <person name="Chinwalla A."/>
            <person name="Mardis E.R."/>
            <person name="Wilson R.K."/>
        </authorList>
    </citation>
    <scope>NUCLEOTIDE SEQUENCE [LARGE SCALE GENOMIC DNA]</scope>
    <source>
        <strain evidence="2 3">DSM 20093</strain>
    </source>
</reference>
<feature type="region of interest" description="Disordered" evidence="1">
    <location>
        <begin position="1"/>
        <end position="42"/>
    </location>
</feature>
<sequence>MPCRSWQGPPHAHRGIAPDSNNSHNPHNPQHETRAHAAGYAL</sequence>
<accession>D1NVV1</accession>
<dbReference type="Proteomes" id="UP000003656">
    <property type="component" value="Unassembled WGS sequence"/>
</dbReference>
<evidence type="ECO:0000256" key="1">
    <source>
        <dbReference type="SAM" id="MobiDB-lite"/>
    </source>
</evidence>
<evidence type="ECO:0000313" key="2">
    <source>
        <dbReference type="EMBL" id="EFA22237.1"/>
    </source>
</evidence>
<dbReference type="EMBL" id="ABXB03000004">
    <property type="protein sequence ID" value="EFA22237.1"/>
    <property type="molecule type" value="Genomic_DNA"/>
</dbReference>
<gene>
    <name evidence="2" type="ORF">BIFGAL_03995</name>
</gene>
<evidence type="ECO:0000313" key="3">
    <source>
        <dbReference type="Proteomes" id="UP000003656"/>
    </source>
</evidence>
<name>D1NVV1_9BIFI</name>
<dbReference type="STRING" id="561180.BIFGAL_03995"/>
<proteinExistence type="predicted"/>
<comment type="caution">
    <text evidence="2">The sequence shown here is derived from an EMBL/GenBank/DDBJ whole genome shotgun (WGS) entry which is preliminary data.</text>
</comment>
<organism evidence="2 3">
    <name type="scientific">Bifidobacterium gallicum DSM 20093 = LMG 11596</name>
    <dbReference type="NCBI Taxonomy" id="561180"/>
    <lineage>
        <taxon>Bacteria</taxon>
        <taxon>Bacillati</taxon>
        <taxon>Actinomycetota</taxon>
        <taxon>Actinomycetes</taxon>
        <taxon>Bifidobacteriales</taxon>
        <taxon>Bifidobacteriaceae</taxon>
        <taxon>Bifidobacterium</taxon>
    </lineage>
</organism>